<keyword evidence="2" id="KW-1185">Reference proteome</keyword>
<protein>
    <submittedName>
        <fullName evidence="1">Uncharacterized protein</fullName>
    </submittedName>
</protein>
<proteinExistence type="predicted"/>
<name>A0ACC3MRQ6_9PEZI</name>
<dbReference type="EMBL" id="JAUTXU010000177">
    <property type="protein sequence ID" value="KAK3701064.1"/>
    <property type="molecule type" value="Genomic_DNA"/>
</dbReference>
<evidence type="ECO:0000313" key="2">
    <source>
        <dbReference type="Proteomes" id="UP001281147"/>
    </source>
</evidence>
<accession>A0ACC3MRQ6</accession>
<reference evidence="1" key="1">
    <citation type="submission" date="2023-07" db="EMBL/GenBank/DDBJ databases">
        <title>Black Yeasts Isolated from many extreme environments.</title>
        <authorList>
            <person name="Coleine C."/>
            <person name="Stajich J.E."/>
            <person name="Selbmann L."/>
        </authorList>
    </citation>
    <scope>NUCLEOTIDE SEQUENCE</scope>
    <source>
        <strain evidence="1">CCFEE 5714</strain>
    </source>
</reference>
<gene>
    <name evidence="1" type="ORF">LTR37_015626</name>
</gene>
<organism evidence="1 2">
    <name type="scientific">Vermiconidia calcicola</name>
    <dbReference type="NCBI Taxonomy" id="1690605"/>
    <lineage>
        <taxon>Eukaryota</taxon>
        <taxon>Fungi</taxon>
        <taxon>Dikarya</taxon>
        <taxon>Ascomycota</taxon>
        <taxon>Pezizomycotina</taxon>
        <taxon>Dothideomycetes</taxon>
        <taxon>Dothideomycetidae</taxon>
        <taxon>Mycosphaerellales</taxon>
        <taxon>Extremaceae</taxon>
        <taxon>Vermiconidia</taxon>
    </lineage>
</organism>
<dbReference type="Proteomes" id="UP001281147">
    <property type="component" value="Unassembled WGS sequence"/>
</dbReference>
<evidence type="ECO:0000313" key="1">
    <source>
        <dbReference type="EMBL" id="KAK3701064.1"/>
    </source>
</evidence>
<sequence>MCYALTNELYNEYEDIEDFYSQDTESMTGKADASSNKRRASSPLEHEPAKAAKVSNDISSSHDGEHTGGDRAGSGDETKGGDQAGSAGEALGAEVKRLRRLMLEAADERDKYRLKAVKYEAENEELEARLQRAKSTKEGVGMDLSKRLEKEIQDKYQGKLNGMKEKWKKFDSEKVAKHQKEVEALQKKHENQQKLKDLSCYKKIEEAKEKAEKQITEMKKKLEDAKENHKKAQDDLKVKHKNELSQYKPEHSSAVKEKDKALKEKGKKIEELEKSAREREARVRTFEDKVGQLDRKEGDLKAQLRTKANELSDLETKFYTKCEEIENMKKKWIEAKASLEAKLAHEGRKWQQQHNIAKEAELKFVSTVRGNTLSRKIQERQRKRIVELEGQLKAVSDRENDIDALFEEASEKADAAEAPPEGASKKADAAEAMTADLVKDVVKDMMQAVTGPTLDIGTKASVAEYAGADGVGE</sequence>
<comment type="caution">
    <text evidence="1">The sequence shown here is derived from an EMBL/GenBank/DDBJ whole genome shotgun (WGS) entry which is preliminary data.</text>
</comment>